<evidence type="ECO:0000256" key="3">
    <source>
        <dbReference type="ARBA" id="ARBA00022980"/>
    </source>
</evidence>
<dbReference type="SUPFAM" id="SSF57829">
    <property type="entry name" value="Zn-binding ribosomal proteins"/>
    <property type="match status" value="1"/>
</dbReference>
<evidence type="ECO:0000256" key="5">
    <source>
        <dbReference type="ARBA" id="ARBA00035280"/>
    </source>
</evidence>
<accession>A0A0S2M9G8</accession>
<name>A0A0S2M9G8_AMPGB</name>
<dbReference type="InterPro" id="IPR011332">
    <property type="entry name" value="Ribosomal_zn-bd"/>
</dbReference>
<dbReference type="PANTHER" id="PTHR36083">
    <property type="entry name" value="50S RIBOSOMAL PROTEIN L32, CHLOROPLASTIC"/>
    <property type="match status" value="1"/>
</dbReference>
<dbReference type="HAMAP" id="MF_00340">
    <property type="entry name" value="Ribosomal_bL32"/>
    <property type="match status" value="1"/>
</dbReference>
<reference evidence="7" key="1">
    <citation type="journal article" date="2016" name="Front. Plant Sci.">
        <title>The Complete Chloroplast Genome Sequence of Ampelopsis: Gene Organization, Comparative Analysis, and Phylogenetic Relationships to Other Angiosperms.</title>
        <authorList>
            <person name="Raman G."/>
            <person name="Park S."/>
        </authorList>
    </citation>
    <scope>NUCLEOTIDE SEQUENCE</scope>
</reference>
<evidence type="ECO:0000313" key="7">
    <source>
        <dbReference type="EMBL" id="ALO71313.1"/>
    </source>
</evidence>
<evidence type="ECO:0000256" key="4">
    <source>
        <dbReference type="ARBA" id="ARBA00023274"/>
    </source>
</evidence>
<comment type="subcellular location">
    <subcellularLocation>
        <location evidence="1 6">Plastid</location>
        <location evidence="1 6">Chloroplast</location>
    </subcellularLocation>
</comment>
<dbReference type="PANTHER" id="PTHR36083:SF1">
    <property type="entry name" value="LARGE RIBOSOMAL SUBUNIT PROTEIN BL32C"/>
    <property type="match status" value="1"/>
</dbReference>
<gene>
    <name evidence="6 7" type="primary">rpl32</name>
    <name evidence="7" type="ORF">ABG072</name>
</gene>
<dbReference type="GO" id="GO:0009507">
    <property type="term" value="C:chloroplast"/>
    <property type="evidence" value="ECO:0007669"/>
    <property type="project" value="UniProtKB-SubCell"/>
</dbReference>
<sequence>MAVPKKRTSMSKKRIRKNFWKRKGWWAALKAFALAKSLSTGNSKSFFVRQLNNQTLE</sequence>
<keyword evidence="4 6" id="KW-0687">Ribonucleoprotein</keyword>
<dbReference type="InterPro" id="IPR044958">
    <property type="entry name" value="Ribosomal_bL32_plant/cyanobact"/>
</dbReference>
<evidence type="ECO:0000256" key="6">
    <source>
        <dbReference type="HAMAP-Rule" id="MF_00340"/>
    </source>
</evidence>
<dbReference type="GO" id="GO:0006412">
    <property type="term" value="P:translation"/>
    <property type="evidence" value="ECO:0007669"/>
    <property type="project" value="UniProtKB-UniRule"/>
</dbReference>
<evidence type="ECO:0000256" key="2">
    <source>
        <dbReference type="ARBA" id="ARBA00008560"/>
    </source>
</evidence>
<geneLocation type="chloroplast" evidence="7"/>
<dbReference type="InterPro" id="IPR002677">
    <property type="entry name" value="Ribosomal_bL32"/>
</dbReference>
<keyword evidence="7" id="KW-0150">Chloroplast</keyword>
<evidence type="ECO:0000256" key="1">
    <source>
        <dbReference type="ARBA" id="ARBA00004229"/>
    </source>
</evidence>
<keyword evidence="7" id="KW-0934">Plastid</keyword>
<protein>
    <recommendedName>
        <fullName evidence="5 6">Large ribosomal subunit protein bL32c</fullName>
    </recommendedName>
</protein>
<dbReference type="AlphaFoldDB" id="A0A0S2M9G8"/>
<comment type="similarity">
    <text evidence="2 6">Belongs to the bacterial ribosomal protein bL32 family.</text>
</comment>
<dbReference type="EMBL" id="KT831767">
    <property type="protein sequence ID" value="ALO71313.1"/>
    <property type="molecule type" value="Genomic_DNA"/>
</dbReference>
<organism evidence="7">
    <name type="scientific">Ampelopsis glandulosa var. brevipedunculata</name>
    <name type="common">Porcelain-berry</name>
    <name type="synonym">Ampelopsis brevipedunculata</name>
    <dbReference type="NCBI Taxonomy" id="178805"/>
    <lineage>
        <taxon>Eukaryota</taxon>
        <taxon>Viridiplantae</taxon>
        <taxon>Streptophyta</taxon>
        <taxon>Embryophyta</taxon>
        <taxon>Tracheophyta</taxon>
        <taxon>Spermatophyta</taxon>
        <taxon>Magnoliopsida</taxon>
        <taxon>eudicotyledons</taxon>
        <taxon>Gunneridae</taxon>
        <taxon>Pentapetalae</taxon>
        <taxon>rosids</taxon>
        <taxon>Vitales</taxon>
        <taxon>Vitaceae</taxon>
        <taxon>Ampelopsideae</taxon>
        <taxon>Ampelopsis</taxon>
    </lineage>
</organism>
<proteinExistence type="inferred from homology"/>
<dbReference type="GO" id="GO:0015934">
    <property type="term" value="C:large ribosomal subunit"/>
    <property type="evidence" value="ECO:0007669"/>
    <property type="project" value="InterPro"/>
</dbReference>
<keyword evidence="3 6" id="KW-0689">Ribosomal protein</keyword>
<dbReference type="GO" id="GO:0003735">
    <property type="term" value="F:structural constituent of ribosome"/>
    <property type="evidence" value="ECO:0007669"/>
    <property type="project" value="InterPro"/>
</dbReference>